<name>A0A139A0E5_GONPJ</name>
<feature type="compositionally biased region" description="Low complexity" evidence="1">
    <location>
        <begin position="12"/>
        <end position="21"/>
    </location>
</feature>
<dbReference type="AlphaFoldDB" id="A0A139A0E5"/>
<protein>
    <submittedName>
        <fullName evidence="2">Uncharacterized protein</fullName>
    </submittedName>
</protein>
<evidence type="ECO:0000313" key="3">
    <source>
        <dbReference type="Proteomes" id="UP000070544"/>
    </source>
</evidence>
<proteinExistence type="predicted"/>
<dbReference type="Proteomes" id="UP000070544">
    <property type="component" value="Unassembled WGS sequence"/>
</dbReference>
<sequence length="349" mass="39585">MPEGAVACPTCSGSDHSSSSSKKCKSYKPKTANAARAALKRTADGEPDTDIQISTSSVALSLKSVCHHDRFISSIDTVVNDVTLIGKYLSEIVNVIFVHLRDSDFIDVTHSYLSSIVHLITHRGRGNATLDPLPSPSNHAEAIRNTVITHFRNRLPHEHFPSCQGLTNPLEYMLKEYQTNLQNHVIIYLHKRLASYFKFLARLTFPEITKSDEAKLWGYALCQFDCNVQEYAGEGLHADYKQYADEFVLDHIVLINPLSVVDPYTRMRSYAKKYTHYLPLHRYLLSQLEALPVDVCRPPKQYTLAPLYGFQQRFVIFHQRGLDGLASRFKWPRIPIKDMFGVDALETAN</sequence>
<organism evidence="2 3">
    <name type="scientific">Gonapodya prolifera (strain JEL478)</name>
    <name type="common">Monoblepharis prolifera</name>
    <dbReference type="NCBI Taxonomy" id="1344416"/>
    <lineage>
        <taxon>Eukaryota</taxon>
        <taxon>Fungi</taxon>
        <taxon>Fungi incertae sedis</taxon>
        <taxon>Chytridiomycota</taxon>
        <taxon>Chytridiomycota incertae sedis</taxon>
        <taxon>Monoblepharidomycetes</taxon>
        <taxon>Monoblepharidales</taxon>
        <taxon>Gonapodyaceae</taxon>
        <taxon>Gonapodya</taxon>
    </lineage>
</organism>
<evidence type="ECO:0000256" key="1">
    <source>
        <dbReference type="SAM" id="MobiDB-lite"/>
    </source>
</evidence>
<keyword evidence="3" id="KW-1185">Reference proteome</keyword>
<dbReference type="EMBL" id="KQ965832">
    <property type="protein sequence ID" value="KXS10231.1"/>
    <property type="molecule type" value="Genomic_DNA"/>
</dbReference>
<evidence type="ECO:0000313" key="2">
    <source>
        <dbReference type="EMBL" id="KXS10231.1"/>
    </source>
</evidence>
<gene>
    <name evidence="2" type="ORF">M427DRAFT_48517</name>
</gene>
<accession>A0A139A0E5</accession>
<feature type="region of interest" description="Disordered" evidence="1">
    <location>
        <begin position="1"/>
        <end position="27"/>
    </location>
</feature>
<reference evidence="2 3" key="1">
    <citation type="journal article" date="2015" name="Genome Biol. Evol.">
        <title>Phylogenomic analyses indicate that early fungi evolved digesting cell walls of algal ancestors of land plants.</title>
        <authorList>
            <person name="Chang Y."/>
            <person name="Wang S."/>
            <person name="Sekimoto S."/>
            <person name="Aerts A.L."/>
            <person name="Choi C."/>
            <person name="Clum A."/>
            <person name="LaButti K.M."/>
            <person name="Lindquist E.A."/>
            <person name="Yee Ngan C."/>
            <person name="Ohm R.A."/>
            <person name="Salamov A.A."/>
            <person name="Grigoriev I.V."/>
            <person name="Spatafora J.W."/>
            <person name="Berbee M.L."/>
        </authorList>
    </citation>
    <scope>NUCLEOTIDE SEQUENCE [LARGE SCALE GENOMIC DNA]</scope>
    <source>
        <strain evidence="2 3">JEL478</strain>
    </source>
</reference>